<dbReference type="EMBL" id="REGN01002004">
    <property type="protein sequence ID" value="RNA31007.1"/>
    <property type="molecule type" value="Genomic_DNA"/>
</dbReference>
<sequence>MHDTSRLHEFQIERQIAKNLINVKQRINESKNNISKGFGKYLLFDLVSFRSNMKLRGSSSSCSSDPLANSKISLVNDSRPTTSKSVLDSPDEESVQKKPRTSADDILSEINFNYSLNTVISNCKIIRTPKQNSWGCLQFYENSKLVYAQDLWLNEYIQVNGENLLNLNESKPKLDDNSNFLMNYWDWAHVLDKGFSLIRKSDNTVQMKISETSDGSCQYKIFTGDAEIVPRKGQCEIYNGLDVIKKLEKDMVTSMPYWLLLKINSEFTLLDNKIKATTIMWVFKKKSFLNNKQSNLKYGLRLISLVKRKI</sequence>
<protein>
    <submittedName>
        <fullName evidence="2">Uncharacterized protein</fullName>
    </submittedName>
</protein>
<reference evidence="2 3" key="1">
    <citation type="journal article" date="2018" name="Sci. Rep.">
        <title>Genomic signatures of local adaptation to the degree of environmental predictability in rotifers.</title>
        <authorList>
            <person name="Franch-Gras L."/>
            <person name="Hahn C."/>
            <person name="Garcia-Roger E.M."/>
            <person name="Carmona M.J."/>
            <person name="Serra M."/>
            <person name="Gomez A."/>
        </authorList>
    </citation>
    <scope>NUCLEOTIDE SEQUENCE [LARGE SCALE GENOMIC DNA]</scope>
    <source>
        <strain evidence="2">HYR1</strain>
    </source>
</reference>
<comment type="caution">
    <text evidence="2">The sequence shown here is derived from an EMBL/GenBank/DDBJ whole genome shotgun (WGS) entry which is preliminary data.</text>
</comment>
<dbReference type="AlphaFoldDB" id="A0A3M7S5T2"/>
<proteinExistence type="predicted"/>
<feature type="region of interest" description="Disordered" evidence="1">
    <location>
        <begin position="73"/>
        <end position="100"/>
    </location>
</feature>
<keyword evidence="3" id="KW-1185">Reference proteome</keyword>
<gene>
    <name evidence="2" type="ORF">BpHYR1_036117</name>
</gene>
<organism evidence="2 3">
    <name type="scientific">Brachionus plicatilis</name>
    <name type="common">Marine rotifer</name>
    <name type="synonym">Brachionus muelleri</name>
    <dbReference type="NCBI Taxonomy" id="10195"/>
    <lineage>
        <taxon>Eukaryota</taxon>
        <taxon>Metazoa</taxon>
        <taxon>Spiralia</taxon>
        <taxon>Gnathifera</taxon>
        <taxon>Rotifera</taxon>
        <taxon>Eurotatoria</taxon>
        <taxon>Monogononta</taxon>
        <taxon>Pseudotrocha</taxon>
        <taxon>Ploima</taxon>
        <taxon>Brachionidae</taxon>
        <taxon>Brachionus</taxon>
    </lineage>
</organism>
<evidence type="ECO:0000256" key="1">
    <source>
        <dbReference type="SAM" id="MobiDB-lite"/>
    </source>
</evidence>
<dbReference type="OrthoDB" id="10595359at2759"/>
<feature type="compositionally biased region" description="Polar residues" evidence="1">
    <location>
        <begin position="73"/>
        <end position="86"/>
    </location>
</feature>
<evidence type="ECO:0000313" key="2">
    <source>
        <dbReference type="EMBL" id="RNA31007.1"/>
    </source>
</evidence>
<dbReference type="Proteomes" id="UP000276133">
    <property type="component" value="Unassembled WGS sequence"/>
</dbReference>
<name>A0A3M7S5T2_BRAPC</name>
<evidence type="ECO:0000313" key="3">
    <source>
        <dbReference type="Proteomes" id="UP000276133"/>
    </source>
</evidence>
<accession>A0A3M7S5T2</accession>